<evidence type="ECO:0000313" key="2">
    <source>
        <dbReference type="Proteomes" id="UP000663868"/>
    </source>
</evidence>
<dbReference type="EMBL" id="CAJOBB010008244">
    <property type="protein sequence ID" value="CAF4204334.1"/>
    <property type="molecule type" value="Genomic_DNA"/>
</dbReference>
<gene>
    <name evidence="1" type="ORF">KXQ929_LOCUS40282</name>
</gene>
<reference evidence="1" key="1">
    <citation type="submission" date="2021-02" db="EMBL/GenBank/DDBJ databases">
        <authorList>
            <person name="Nowell W R."/>
        </authorList>
    </citation>
    <scope>NUCLEOTIDE SEQUENCE</scope>
</reference>
<evidence type="ECO:0000313" key="1">
    <source>
        <dbReference type="EMBL" id="CAF4204334.1"/>
    </source>
</evidence>
<accession>A0A820BR62</accession>
<dbReference type="AlphaFoldDB" id="A0A820BR62"/>
<organism evidence="1 2">
    <name type="scientific">Adineta steineri</name>
    <dbReference type="NCBI Taxonomy" id="433720"/>
    <lineage>
        <taxon>Eukaryota</taxon>
        <taxon>Metazoa</taxon>
        <taxon>Spiralia</taxon>
        <taxon>Gnathifera</taxon>
        <taxon>Rotifera</taxon>
        <taxon>Eurotatoria</taxon>
        <taxon>Bdelloidea</taxon>
        <taxon>Adinetida</taxon>
        <taxon>Adinetidae</taxon>
        <taxon>Adineta</taxon>
    </lineage>
</organism>
<dbReference type="Proteomes" id="UP000663868">
    <property type="component" value="Unassembled WGS sequence"/>
</dbReference>
<sequence length="96" mass="10897">MILSTVPLYAPQNWDYNIPLKPALTTAPSSFDFGRYINHLMLGFTALGCSVTDRWKSPLDYITNDVVPEESLNFSLDNSRLQSYNLINLQTLELRG</sequence>
<name>A0A820BR62_9BILA</name>
<feature type="non-terminal residue" evidence="1">
    <location>
        <position position="96"/>
    </location>
</feature>
<protein>
    <submittedName>
        <fullName evidence="1">Uncharacterized protein</fullName>
    </submittedName>
</protein>
<proteinExistence type="predicted"/>
<comment type="caution">
    <text evidence="1">The sequence shown here is derived from an EMBL/GenBank/DDBJ whole genome shotgun (WGS) entry which is preliminary data.</text>
</comment>